<gene>
    <name evidence="1" type="ORF">R83534S58_LOCUS300</name>
</gene>
<evidence type="ECO:0000313" key="2">
    <source>
        <dbReference type="Proteomes" id="UP001154272"/>
    </source>
</evidence>
<sequence length="55" mass="6767">MNRQDLLAYAKENFKTIPDYPWLRFPEYVVLRHQGNKKWYGLVHERVRRSTGFKI</sequence>
<keyword evidence="2" id="KW-1185">Reference proteome</keyword>
<evidence type="ECO:0000313" key="1">
    <source>
        <dbReference type="EMBL" id="CAI3927119.1"/>
    </source>
</evidence>
<accession>A0ABM9HJN3</accession>
<dbReference type="InterPro" id="IPR038056">
    <property type="entry name" value="YjbR-like_sf"/>
</dbReference>
<dbReference type="EMBL" id="CAMXCH010000001">
    <property type="protein sequence ID" value="CAI3927119.1"/>
    <property type="molecule type" value="Genomic_DNA"/>
</dbReference>
<dbReference type="RefSeq" id="WP_282023168.1">
    <property type="nucleotide sequence ID" value="NZ_CAMXCH010000001.1"/>
</dbReference>
<name>A0ABM9HJN3_9PROT</name>
<proteinExistence type="predicted"/>
<protein>
    <submittedName>
        <fullName evidence="1">MmcQ/YjbR family (MmcQ) (PDB:2A1V) (PUBMED:17266124)</fullName>
    </submittedName>
</protein>
<dbReference type="Gene3D" id="3.90.1150.30">
    <property type="match status" value="1"/>
</dbReference>
<dbReference type="Proteomes" id="UP001154272">
    <property type="component" value="Unassembled WGS sequence"/>
</dbReference>
<comment type="caution">
    <text evidence="1">The sequence shown here is derived from an EMBL/GenBank/DDBJ whole genome shotgun (WGS) entry which is preliminary data.</text>
</comment>
<reference evidence="1" key="1">
    <citation type="submission" date="2022-10" db="EMBL/GenBank/DDBJ databases">
        <authorList>
            <person name="Botero Cardona J."/>
        </authorList>
    </citation>
    <scope>NUCLEOTIDE SEQUENCE</scope>
    <source>
        <strain evidence="1">R-83534</strain>
    </source>
</reference>
<dbReference type="SUPFAM" id="SSF142906">
    <property type="entry name" value="YjbR-like"/>
    <property type="match status" value="1"/>
</dbReference>
<organism evidence="1 2">
    <name type="scientific">Commensalibacter papalotli</name>
    <name type="common">ex Botero et al. 2024</name>
    <dbReference type="NCBI Taxonomy" id="2972766"/>
    <lineage>
        <taxon>Bacteria</taxon>
        <taxon>Pseudomonadati</taxon>
        <taxon>Pseudomonadota</taxon>
        <taxon>Alphaproteobacteria</taxon>
        <taxon>Acetobacterales</taxon>
        <taxon>Acetobacteraceae</taxon>
    </lineage>
</organism>